<dbReference type="AlphaFoldDB" id="A0A1S3HNY5"/>
<dbReference type="InParanoid" id="A0A1S3HNY5"/>
<dbReference type="GO" id="GO:0019695">
    <property type="term" value="P:choline metabolic process"/>
    <property type="evidence" value="ECO:0007669"/>
    <property type="project" value="TreeGrafter"/>
</dbReference>
<dbReference type="GO" id="GO:0006581">
    <property type="term" value="P:acetylcholine catabolic process"/>
    <property type="evidence" value="ECO:0007669"/>
    <property type="project" value="TreeGrafter"/>
</dbReference>
<sequence length="477" mass="52088">MSLFYACLLYFVLLHAEPTLAQTTVTVKQGDINGKISILGPNVTSYLGIPYAEPPLGNLRFKKPVPKAAWSSPLNATEYGPICLQRNATFPSSEDCLTLNVHVPQNNNTGPKAVMVWVHGGGFVVGSARVLDPVVLALEDVIVVSINYRLGIFGFLAVGDVAKGNYGLWDQHLAFRWIKENIAAFEGDPNRITIFGESAGSMSVSFHAMSPMSDELFHRVISQSGVGSQDFVLLQSSKNIALLSETSKCNSTDSVSLVSCLKNKSEQDLLEASNILAETLFWIPNMDNELITGYVESSINFLPDQYRKLDFLMGSNSLDGNFDTQALAKAEDGFTESDFSKAVDNLLHAFVRLDRDVIKAALLQEYTAGVLNPDNRTRVKQLVEMEGDLFFTVPTHLNALKHDTANGTGSTFVYYFSINTCFKVLPTASWLDGAGHVDELIYINGMISSVCNGSATPADLALQTAMITYWTNFAKSG</sequence>
<dbReference type="InterPro" id="IPR050654">
    <property type="entry name" value="AChE-related_enzymes"/>
</dbReference>
<dbReference type="OrthoDB" id="408631at2759"/>
<evidence type="ECO:0000256" key="4">
    <source>
        <dbReference type="SAM" id="SignalP"/>
    </source>
</evidence>
<keyword evidence="4" id="KW-0732">Signal</keyword>
<dbReference type="GO" id="GO:0005615">
    <property type="term" value="C:extracellular space"/>
    <property type="evidence" value="ECO:0007669"/>
    <property type="project" value="TreeGrafter"/>
</dbReference>
<dbReference type="Gene3D" id="3.40.50.1820">
    <property type="entry name" value="alpha/beta hydrolase"/>
    <property type="match status" value="1"/>
</dbReference>
<keyword evidence="2" id="KW-0719">Serine esterase</keyword>
<proteinExistence type="inferred from homology"/>
<evidence type="ECO:0000256" key="3">
    <source>
        <dbReference type="ARBA" id="ARBA00022801"/>
    </source>
</evidence>
<comment type="similarity">
    <text evidence="1">Belongs to the type-B carboxylesterase/lipase family.</text>
</comment>
<dbReference type="Pfam" id="PF00135">
    <property type="entry name" value="COesterase"/>
    <property type="match status" value="1"/>
</dbReference>
<name>A0A1S3HNY5_LINAN</name>
<evidence type="ECO:0000259" key="5">
    <source>
        <dbReference type="Pfam" id="PF00135"/>
    </source>
</evidence>
<evidence type="ECO:0000313" key="7">
    <source>
        <dbReference type="RefSeq" id="XP_013386749.2"/>
    </source>
</evidence>
<feature type="domain" description="Carboxylesterase type B" evidence="5">
    <location>
        <begin position="22"/>
        <end position="477"/>
    </location>
</feature>
<dbReference type="GO" id="GO:0005886">
    <property type="term" value="C:plasma membrane"/>
    <property type="evidence" value="ECO:0007669"/>
    <property type="project" value="TreeGrafter"/>
</dbReference>
<dbReference type="GO" id="GO:0003990">
    <property type="term" value="F:acetylcholinesterase activity"/>
    <property type="evidence" value="ECO:0007669"/>
    <property type="project" value="TreeGrafter"/>
</dbReference>
<accession>A0A1S3HNY5</accession>
<evidence type="ECO:0000256" key="2">
    <source>
        <dbReference type="ARBA" id="ARBA00022487"/>
    </source>
</evidence>
<dbReference type="GeneID" id="106156148"/>
<protein>
    <submittedName>
        <fullName evidence="7">Neuroligin-4, Y-linked-like</fullName>
    </submittedName>
</protein>
<keyword evidence="6" id="KW-1185">Reference proteome</keyword>
<evidence type="ECO:0000256" key="1">
    <source>
        <dbReference type="ARBA" id="ARBA00005964"/>
    </source>
</evidence>
<dbReference type="ESTHER" id="linun-a0a1s3hny5">
    <property type="family name" value="Carb_B_Brachiopoda"/>
</dbReference>
<feature type="chain" id="PRO_5015142663" evidence="4">
    <location>
        <begin position="22"/>
        <end position="477"/>
    </location>
</feature>
<dbReference type="PANTHER" id="PTHR43918">
    <property type="entry name" value="ACETYLCHOLINESTERASE"/>
    <property type="match status" value="1"/>
</dbReference>
<feature type="signal peptide" evidence="4">
    <location>
        <begin position="1"/>
        <end position="21"/>
    </location>
</feature>
<evidence type="ECO:0000313" key="6">
    <source>
        <dbReference type="Proteomes" id="UP000085678"/>
    </source>
</evidence>
<keyword evidence="3" id="KW-0378">Hydrolase</keyword>
<reference evidence="7" key="1">
    <citation type="submission" date="2025-08" db="UniProtKB">
        <authorList>
            <consortium name="RefSeq"/>
        </authorList>
    </citation>
    <scope>IDENTIFICATION</scope>
    <source>
        <tissue evidence="7">Gonads</tissue>
    </source>
</reference>
<dbReference type="InterPro" id="IPR029058">
    <property type="entry name" value="AB_hydrolase_fold"/>
</dbReference>
<dbReference type="SUPFAM" id="SSF53474">
    <property type="entry name" value="alpha/beta-Hydrolases"/>
    <property type="match status" value="1"/>
</dbReference>
<gene>
    <name evidence="7" type="primary">LOC106156148</name>
</gene>
<organism evidence="6 7">
    <name type="scientific">Lingula anatina</name>
    <name type="common">Brachiopod</name>
    <name type="synonym">Lingula unguis</name>
    <dbReference type="NCBI Taxonomy" id="7574"/>
    <lineage>
        <taxon>Eukaryota</taxon>
        <taxon>Metazoa</taxon>
        <taxon>Spiralia</taxon>
        <taxon>Lophotrochozoa</taxon>
        <taxon>Brachiopoda</taxon>
        <taxon>Linguliformea</taxon>
        <taxon>Lingulata</taxon>
        <taxon>Lingulida</taxon>
        <taxon>Linguloidea</taxon>
        <taxon>Lingulidae</taxon>
        <taxon>Lingula</taxon>
    </lineage>
</organism>
<dbReference type="RefSeq" id="XP_013386749.2">
    <property type="nucleotide sequence ID" value="XM_013531295.2"/>
</dbReference>
<dbReference type="InterPro" id="IPR002018">
    <property type="entry name" value="CarbesteraseB"/>
</dbReference>
<dbReference type="PANTHER" id="PTHR43918:SF4">
    <property type="entry name" value="CARBOXYLIC ESTER HYDROLASE"/>
    <property type="match status" value="1"/>
</dbReference>
<dbReference type="Proteomes" id="UP000085678">
    <property type="component" value="Unplaced"/>
</dbReference>
<dbReference type="KEGG" id="lak:106156148"/>